<evidence type="ECO:0000256" key="5">
    <source>
        <dbReference type="ARBA" id="ARBA00023136"/>
    </source>
</evidence>
<evidence type="ECO:0000256" key="1">
    <source>
        <dbReference type="ARBA" id="ARBA00004651"/>
    </source>
</evidence>
<evidence type="ECO:0000256" key="6">
    <source>
        <dbReference type="SAM" id="Phobius"/>
    </source>
</evidence>
<feature type="transmembrane region" description="Helical" evidence="6">
    <location>
        <begin position="105"/>
        <end position="124"/>
    </location>
</feature>
<evidence type="ECO:0000313" key="7">
    <source>
        <dbReference type="EMBL" id="GIJ51149.1"/>
    </source>
</evidence>
<organism evidence="7 8">
    <name type="scientific">Virgisporangium aliadipatigenens</name>
    <dbReference type="NCBI Taxonomy" id="741659"/>
    <lineage>
        <taxon>Bacteria</taxon>
        <taxon>Bacillati</taxon>
        <taxon>Actinomycetota</taxon>
        <taxon>Actinomycetes</taxon>
        <taxon>Micromonosporales</taxon>
        <taxon>Micromonosporaceae</taxon>
        <taxon>Virgisporangium</taxon>
    </lineage>
</organism>
<feature type="transmembrane region" description="Helical" evidence="6">
    <location>
        <begin position="226"/>
        <end position="248"/>
    </location>
</feature>
<feature type="transmembrane region" description="Helical" evidence="6">
    <location>
        <begin position="145"/>
        <end position="173"/>
    </location>
</feature>
<dbReference type="AlphaFoldDB" id="A0A8J3YT10"/>
<comment type="caution">
    <text evidence="7">The sequence shown here is derived from an EMBL/GenBank/DDBJ whole genome shotgun (WGS) entry which is preliminary data.</text>
</comment>
<protein>
    <recommendedName>
        <fullName evidence="9">YihY/virulence factor BrkB family protein</fullName>
    </recommendedName>
</protein>
<evidence type="ECO:0000313" key="8">
    <source>
        <dbReference type="Proteomes" id="UP000619260"/>
    </source>
</evidence>
<dbReference type="Proteomes" id="UP000619260">
    <property type="component" value="Unassembled WGS sequence"/>
</dbReference>
<feature type="transmembrane region" description="Helical" evidence="6">
    <location>
        <begin position="260"/>
        <end position="288"/>
    </location>
</feature>
<dbReference type="Pfam" id="PF03631">
    <property type="entry name" value="Virul_fac_BrkB"/>
    <property type="match status" value="1"/>
</dbReference>
<gene>
    <name evidence="7" type="ORF">Val02_80350</name>
</gene>
<dbReference type="GO" id="GO:0005886">
    <property type="term" value="C:plasma membrane"/>
    <property type="evidence" value="ECO:0007669"/>
    <property type="project" value="UniProtKB-SubCell"/>
</dbReference>
<comment type="subcellular location">
    <subcellularLocation>
        <location evidence="1">Cell membrane</location>
        <topology evidence="1">Multi-pass membrane protein</topology>
    </subcellularLocation>
</comment>
<keyword evidence="5 6" id="KW-0472">Membrane</keyword>
<evidence type="ECO:0000256" key="4">
    <source>
        <dbReference type="ARBA" id="ARBA00022989"/>
    </source>
</evidence>
<keyword evidence="2" id="KW-1003">Cell membrane</keyword>
<evidence type="ECO:0000256" key="3">
    <source>
        <dbReference type="ARBA" id="ARBA00022692"/>
    </source>
</evidence>
<dbReference type="PIRSF" id="PIRSF035875">
    <property type="entry name" value="RNase_BN"/>
    <property type="match status" value="1"/>
</dbReference>
<name>A0A8J3YT10_9ACTN</name>
<feature type="transmembrane region" description="Helical" evidence="6">
    <location>
        <begin position="193"/>
        <end position="214"/>
    </location>
</feature>
<reference evidence="7" key="1">
    <citation type="submission" date="2021-01" db="EMBL/GenBank/DDBJ databases">
        <title>Whole genome shotgun sequence of Virgisporangium aliadipatigenens NBRC 105644.</title>
        <authorList>
            <person name="Komaki H."/>
            <person name="Tamura T."/>
        </authorList>
    </citation>
    <scope>NUCLEOTIDE SEQUENCE</scope>
    <source>
        <strain evidence="7">NBRC 105644</strain>
    </source>
</reference>
<evidence type="ECO:0008006" key="9">
    <source>
        <dbReference type="Google" id="ProtNLM"/>
    </source>
</evidence>
<dbReference type="InterPro" id="IPR017039">
    <property type="entry name" value="Virul_fac_BrkB"/>
</dbReference>
<feature type="transmembrane region" description="Helical" evidence="6">
    <location>
        <begin position="49"/>
        <end position="70"/>
    </location>
</feature>
<dbReference type="PANTHER" id="PTHR30213:SF1">
    <property type="entry name" value="INNER MEMBRANE PROTEIN YHJD"/>
    <property type="match status" value="1"/>
</dbReference>
<keyword evidence="8" id="KW-1185">Reference proteome</keyword>
<accession>A0A8J3YT10</accession>
<dbReference type="EMBL" id="BOPF01000044">
    <property type="protein sequence ID" value="GIJ51149.1"/>
    <property type="molecule type" value="Genomic_DNA"/>
</dbReference>
<sequence>MAYYDRLEHAVVKRARAARDRWPVVDHLWRSYDRFDGVYGTRLAAANAYYAFFAAFALGVLTFAVVGWAIPGGADNAGLRAVQDYLSTNLPQLEAQSLTNASKSVGVLAVIGLIIAGVAWVETLRSSQRAIWCLEQEPGHPVLRWLLDLSVLAGLGVLLLASLAVSSGIIGVLQRLTKEAGDFLPEQATAGALDWTDTLLGAAIDLVLASAVLAGVPRLRMTFRRLIPSALLVVVGFGVMKVIGRWFISRTQHNPAYENFAAAAAAVGLLLFMYLVHHVILFAAALAATSVHGRVLDLATRPAVEVDCGTDAEAARNPHLIRLQKE</sequence>
<keyword evidence="3 6" id="KW-0812">Transmembrane</keyword>
<dbReference type="PANTHER" id="PTHR30213">
    <property type="entry name" value="INNER MEMBRANE PROTEIN YHJD"/>
    <property type="match status" value="1"/>
</dbReference>
<dbReference type="RefSeq" id="WP_203904555.1">
    <property type="nucleotide sequence ID" value="NZ_BOPF01000044.1"/>
</dbReference>
<proteinExistence type="predicted"/>
<evidence type="ECO:0000256" key="2">
    <source>
        <dbReference type="ARBA" id="ARBA00022475"/>
    </source>
</evidence>
<keyword evidence="4 6" id="KW-1133">Transmembrane helix</keyword>